<evidence type="ECO:0000313" key="3">
    <source>
        <dbReference type="EMBL" id="KAJ3428173.1"/>
    </source>
</evidence>
<proteinExistence type="predicted"/>
<protein>
    <submittedName>
        <fullName evidence="3">Nfatc2-interacting protein</fullName>
    </submittedName>
</protein>
<dbReference type="InterPro" id="IPR022617">
    <property type="entry name" value="Rad60/SUMO-like_dom"/>
</dbReference>
<dbReference type="Proteomes" id="UP001146793">
    <property type="component" value="Unassembled WGS sequence"/>
</dbReference>
<dbReference type="Gene3D" id="3.10.20.90">
    <property type="entry name" value="Phosphatidylinositol 3-kinase Catalytic Subunit, Chain A, domain 1"/>
    <property type="match status" value="1"/>
</dbReference>
<sequence length="393" mass="45858">MSVNEIEDIWSISNLRNNAKKRRKNKKKKKKKRKKKQALSQPLTETNKEGEGVEEKEDLTRKRKSKTKNDQTKEKKKNKKKKRKKKKKKKKKKTIEKHSQPTHSTMHQKKMNNDLDLNTPMAPLVRSHTISLPQIISEKKKRRVLTDTVRATASNSTQGSNLDISLSFEEIMERNNLLVSEPKKPQELARTKTWSYSTHNPYSLNGGIQTISDEEDDSEDSDLDKNDSLTTNPELITSYALYKESKESIEQIFSVQQNDEESENEIIVNQDNTEEKEQEMEKEKEKEKEKEIHFHQQQPQQNIDHNRSFNSNNFNQNQNSQRILIKFINEKGNDLFIQTKTNSPLSMSFSRYIKKMAPEGTLKFIFDGEQLSGEETPEDLDMEDQDQIEVSNG</sequence>
<dbReference type="InterPro" id="IPR000626">
    <property type="entry name" value="Ubiquitin-like_dom"/>
</dbReference>
<comment type="caution">
    <text evidence="3">The sequence shown here is derived from an EMBL/GenBank/DDBJ whole genome shotgun (WGS) entry which is preliminary data.</text>
</comment>
<organism evidence="3 4">
    <name type="scientific">Anaeramoeba flamelloides</name>
    <dbReference type="NCBI Taxonomy" id="1746091"/>
    <lineage>
        <taxon>Eukaryota</taxon>
        <taxon>Metamonada</taxon>
        <taxon>Anaeramoebidae</taxon>
        <taxon>Anaeramoeba</taxon>
    </lineage>
</organism>
<feature type="compositionally biased region" description="Polar residues" evidence="1">
    <location>
        <begin position="200"/>
        <end position="211"/>
    </location>
</feature>
<feature type="compositionally biased region" description="Basic residues" evidence="1">
    <location>
        <begin position="74"/>
        <end position="95"/>
    </location>
</feature>
<accession>A0AAV7YEE9</accession>
<dbReference type="PROSITE" id="PS50053">
    <property type="entry name" value="UBIQUITIN_2"/>
    <property type="match status" value="1"/>
</dbReference>
<dbReference type="Pfam" id="PF11976">
    <property type="entry name" value="Rad60-SLD"/>
    <property type="match status" value="1"/>
</dbReference>
<reference evidence="3" key="1">
    <citation type="submission" date="2022-08" db="EMBL/GenBank/DDBJ databases">
        <title>Novel sulphate-reducing endosymbionts in the free-living metamonad Anaeramoeba.</title>
        <authorList>
            <person name="Jerlstrom-Hultqvist J."/>
            <person name="Cepicka I."/>
            <person name="Gallot-Lavallee L."/>
            <person name="Salas-Leiva D."/>
            <person name="Curtis B.A."/>
            <person name="Zahonova K."/>
            <person name="Pipaliya S."/>
            <person name="Dacks J."/>
            <person name="Roger A.J."/>
        </authorList>
    </citation>
    <scope>NUCLEOTIDE SEQUENCE</scope>
    <source>
        <strain evidence="3">Busselton2</strain>
    </source>
</reference>
<feature type="region of interest" description="Disordered" evidence="1">
    <location>
        <begin position="368"/>
        <end position="393"/>
    </location>
</feature>
<evidence type="ECO:0000256" key="1">
    <source>
        <dbReference type="SAM" id="MobiDB-lite"/>
    </source>
</evidence>
<name>A0AAV7YEE9_9EUKA</name>
<dbReference type="SUPFAM" id="SSF54236">
    <property type="entry name" value="Ubiquitin-like"/>
    <property type="match status" value="1"/>
</dbReference>
<dbReference type="InterPro" id="IPR029071">
    <property type="entry name" value="Ubiquitin-like_domsf"/>
</dbReference>
<feature type="region of interest" description="Disordered" evidence="1">
    <location>
        <begin position="1"/>
        <end position="113"/>
    </location>
</feature>
<evidence type="ECO:0000313" key="4">
    <source>
        <dbReference type="Proteomes" id="UP001146793"/>
    </source>
</evidence>
<dbReference type="EMBL" id="JANTQA010000060">
    <property type="protein sequence ID" value="KAJ3428173.1"/>
    <property type="molecule type" value="Genomic_DNA"/>
</dbReference>
<feature type="region of interest" description="Disordered" evidence="1">
    <location>
        <begin position="200"/>
        <end position="231"/>
    </location>
</feature>
<feature type="compositionally biased region" description="Acidic residues" evidence="1">
    <location>
        <begin position="375"/>
        <end position="387"/>
    </location>
</feature>
<gene>
    <name evidence="3" type="ORF">M0812_25805</name>
</gene>
<evidence type="ECO:0000259" key="2">
    <source>
        <dbReference type="PROSITE" id="PS50053"/>
    </source>
</evidence>
<feature type="domain" description="Ubiquitin-like" evidence="2">
    <location>
        <begin position="358"/>
        <end position="390"/>
    </location>
</feature>
<dbReference type="AlphaFoldDB" id="A0AAV7YEE9"/>
<feature type="compositionally biased region" description="Basic residues" evidence="1">
    <location>
        <begin position="18"/>
        <end position="37"/>
    </location>
</feature>
<feature type="compositionally biased region" description="Acidic residues" evidence="1">
    <location>
        <begin position="212"/>
        <end position="222"/>
    </location>
</feature>